<name>A0A371FE61_MUCPR</name>
<proteinExistence type="predicted"/>
<gene>
    <name evidence="1" type="ORF">CR513_43416</name>
</gene>
<accession>A0A371FE61</accession>
<protein>
    <submittedName>
        <fullName evidence="1">Uncharacterized protein</fullName>
    </submittedName>
</protein>
<dbReference type="EMBL" id="QJKJ01009453">
    <property type="protein sequence ID" value="RDX76578.1"/>
    <property type="molecule type" value="Genomic_DNA"/>
</dbReference>
<dbReference type="AlphaFoldDB" id="A0A371FE61"/>
<keyword evidence="2" id="KW-1185">Reference proteome</keyword>
<dbReference type="Proteomes" id="UP000257109">
    <property type="component" value="Unassembled WGS sequence"/>
</dbReference>
<comment type="caution">
    <text evidence="1">The sequence shown here is derived from an EMBL/GenBank/DDBJ whole genome shotgun (WGS) entry which is preliminary data.</text>
</comment>
<dbReference type="OrthoDB" id="1686901at2759"/>
<evidence type="ECO:0000313" key="1">
    <source>
        <dbReference type="EMBL" id="RDX76578.1"/>
    </source>
</evidence>
<feature type="non-terminal residue" evidence="1">
    <location>
        <position position="1"/>
    </location>
</feature>
<reference evidence="1" key="1">
    <citation type="submission" date="2018-05" db="EMBL/GenBank/DDBJ databases">
        <title>Draft genome of Mucuna pruriens seed.</title>
        <authorList>
            <person name="Nnadi N.E."/>
            <person name="Vos R."/>
            <person name="Hasami M.H."/>
            <person name="Devisetty U.K."/>
            <person name="Aguiy J.C."/>
        </authorList>
    </citation>
    <scope>NUCLEOTIDE SEQUENCE [LARGE SCALE GENOMIC DNA]</scope>
    <source>
        <strain evidence="1">JCA_2017</strain>
    </source>
</reference>
<sequence length="248" mass="27727">MDGLAVTGVRDSGLGQPVISKQEVRDSKISSIGGINHVVTRPRDSIGSARSSSSVVKLGIVQSRQSKITVPLAPPSRIDDAVHKALHVNRPRVVFPRPSQICCCCVHVRRQIISCSNRAVLYRSPRVLVWICSPLCGYGVELPTHWEPRVHVARLEHCRRVSEYEIHRAVYVAFSVELSQGMRVQRVLVPLETAAVKRRQICAVANRHRLVLLRPGGVADSHVHSHESRPNHRCNMHIMISLLHLYKS</sequence>
<organism evidence="1 2">
    <name type="scientific">Mucuna pruriens</name>
    <name type="common">Velvet bean</name>
    <name type="synonym">Dolichos pruriens</name>
    <dbReference type="NCBI Taxonomy" id="157652"/>
    <lineage>
        <taxon>Eukaryota</taxon>
        <taxon>Viridiplantae</taxon>
        <taxon>Streptophyta</taxon>
        <taxon>Embryophyta</taxon>
        <taxon>Tracheophyta</taxon>
        <taxon>Spermatophyta</taxon>
        <taxon>Magnoliopsida</taxon>
        <taxon>eudicotyledons</taxon>
        <taxon>Gunneridae</taxon>
        <taxon>Pentapetalae</taxon>
        <taxon>rosids</taxon>
        <taxon>fabids</taxon>
        <taxon>Fabales</taxon>
        <taxon>Fabaceae</taxon>
        <taxon>Papilionoideae</taxon>
        <taxon>50 kb inversion clade</taxon>
        <taxon>NPAAA clade</taxon>
        <taxon>indigoferoid/millettioid clade</taxon>
        <taxon>Phaseoleae</taxon>
        <taxon>Mucuna</taxon>
    </lineage>
</organism>
<evidence type="ECO:0000313" key="2">
    <source>
        <dbReference type="Proteomes" id="UP000257109"/>
    </source>
</evidence>